<dbReference type="EMBL" id="CAJZAF010000034">
    <property type="protein sequence ID" value="CAG9183288.1"/>
    <property type="molecule type" value="Genomic_DNA"/>
</dbReference>
<comment type="caution">
    <text evidence="1">The sequence shown here is derived from an EMBL/GenBank/DDBJ whole genome shotgun (WGS) entry which is preliminary data.</text>
</comment>
<keyword evidence="2" id="KW-1185">Reference proteome</keyword>
<evidence type="ECO:0000313" key="2">
    <source>
        <dbReference type="Proteomes" id="UP000701702"/>
    </source>
</evidence>
<dbReference type="Proteomes" id="UP000701702">
    <property type="component" value="Unassembled WGS sequence"/>
</dbReference>
<proteinExistence type="predicted"/>
<accession>A0ABM8XSI7</accession>
<reference evidence="1 2" key="1">
    <citation type="submission" date="2021-08" db="EMBL/GenBank/DDBJ databases">
        <authorList>
            <person name="Peeters C."/>
        </authorList>
    </citation>
    <scope>NUCLEOTIDE SEQUENCE [LARGE SCALE GENOMIC DNA]</scope>
    <source>
        <strain evidence="1 2">LMG 23994</strain>
    </source>
</reference>
<protein>
    <submittedName>
        <fullName evidence="1">Uncharacterized protein</fullName>
    </submittedName>
</protein>
<organism evidence="1 2">
    <name type="scientific">Cupriavidus pinatubonensis</name>
    <dbReference type="NCBI Taxonomy" id="248026"/>
    <lineage>
        <taxon>Bacteria</taxon>
        <taxon>Pseudomonadati</taxon>
        <taxon>Pseudomonadota</taxon>
        <taxon>Betaproteobacteria</taxon>
        <taxon>Burkholderiales</taxon>
        <taxon>Burkholderiaceae</taxon>
        <taxon>Cupriavidus</taxon>
    </lineage>
</organism>
<name>A0ABM8XSI7_9BURK</name>
<sequence>MPYYIPTNLLPTSQVGKPGFIGLVGACRADDSFPQSGRQGVACSLESEHFYPIGTQHYLDLRIRAQCLLENFRELE</sequence>
<gene>
    <name evidence="1" type="ORF">LMG23994_05107</name>
</gene>
<evidence type="ECO:0000313" key="1">
    <source>
        <dbReference type="EMBL" id="CAG9183288.1"/>
    </source>
</evidence>